<sequence length="295" mass="33516">MATVADTPTDPSHREPKSPDAEMSQKRKASEETEESSKRQRTDDARSAHDSQHSPPSKGRREADASAGRRAPLSKDEEKKRGRRLFGGLLSTLSQTTASTQQRKRREIEQRQQERVQKERAEDEKRKSEKLAKVQEVKLKEQIYVDERVMRARHRNLLAKAHSLQTKEKPHIFYRPWKLTKDQEDTIGDQIQEAKATIAREVEEFEQRREEHRGRYDRSRPPTRQEPPAPAPAPATVEAQSPAKSPSVSEALAGEDMAMDANPAQPPAQESVSHEAEPHDLNGDIVEDAEDTVIY</sequence>
<feature type="compositionally biased region" description="Basic and acidic residues" evidence="8">
    <location>
        <begin position="11"/>
        <end position="52"/>
    </location>
</feature>
<evidence type="ECO:0000256" key="7">
    <source>
        <dbReference type="ARBA" id="ARBA00023242"/>
    </source>
</evidence>
<evidence type="ECO:0000256" key="3">
    <source>
        <dbReference type="ARBA" id="ARBA00022664"/>
    </source>
</evidence>
<feature type="compositionally biased region" description="Acidic residues" evidence="8">
    <location>
        <begin position="285"/>
        <end position="295"/>
    </location>
</feature>
<keyword evidence="11" id="KW-1185">Reference proteome</keyword>
<feature type="compositionally biased region" description="Basic and acidic residues" evidence="8">
    <location>
        <begin position="272"/>
        <end position="282"/>
    </location>
</feature>
<feature type="compositionally biased region" description="Basic and acidic residues" evidence="8">
    <location>
        <begin position="198"/>
        <end position="220"/>
    </location>
</feature>
<keyword evidence="4" id="KW-0805">Transcription regulation</keyword>
<dbReference type="Pfam" id="PF04696">
    <property type="entry name" value="Pinin_SDK_memA"/>
    <property type="match status" value="1"/>
</dbReference>
<comment type="caution">
    <text evidence="10">The sequence shown here is derived from an EMBL/GenBank/DDBJ whole genome shotgun (WGS) entry which is preliminary data.</text>
</comment>
<evidence type="ECO:0000256" key="6">
    <source>
        <dbReference type="ARBA" id="ARBA00023187"/>
    </source>
</evidence>
<feature type="region of interest" description="Disordered" evidence="8">
    <location>
        <begin position="1"/>
        <end position="130"/>
    </location>
</feature>
<evidence type="ECO:0000256" key="4">
    <source>
        <dbReference type="ARBA" id="ARBA00023015"/>
    </source>
</evidence>
<keyword evidence="5" id="KW-0804">Transcription</keyword>
<protein>
    <submittedName>
        <fullName evidence="10">Pinin-like protein 1</fullName>
    </submittedName>
</protein>
<feature type="compositionally biased region" description="Basic and acidic residues" evidence="8">
    <location>
        <begin position="106"/>
        <end position="130"/>
    </location>
</feature>
<keyword evidence="6" id="KW-0508">mRNA splicing</keyword>
<organism evidence="10 11">
    <name type="scientific">Colletotrichum spinosum</name>
    <dbReference type="NCBI Taxonomy" id="1347390"/>
    <lineage>
        <taxon>Eukaryota</taxon>
        <taxon>Fungi</taxon>
        <taxon>Dikarya</taxon>
        <taxon>Ascomycota</taxon>
        <taxon>Pezizomycotina</taxon>
        <taxon>Sordariomycetes</taxon>
        <taxon>Hypocreomycetidae</taxon>
        <taxon>Glomerellales</taxon>
        <taxon>Glomerellaceae</taxon>
        <taxon>Colletotrichum</taxon>
        <taxon>Colletotrichum orbiculare species complex</taxon>
    </lineage>
</organism>
<evidence type="ECO:0000256" key="5">
    <source>
        <dbReference type="ARBA" id="ARBA00023163"/>
    </source>
</evidence>
<dbReference type="EMBL" id="QAPG01000281">
    <property type="protein sequence ID" value="TDZ29400.1"/>
    <property type="molecule type" value="Genomic_DNA"/>
</dbReference>
<evidence type="ECO:0000256" key="8">
    <source>
        <dbReference type="SAM" id="MobiDB-lite"/>
    </source>
</evidence>
<comment type="subcellular location">
    <subcellularLocation>
        <location evidence="1">Nucleus</location>
    </subcellularLocation>
</comment>
<dbReference type="PANTHER" id="PTHR12707">
    <property type="entry name" value="PINN"/>
    <property type="match status" value="1"/>
</dbReference>
<dbReference type="InterPro" id="IPR006786">
    <property type="entry name" value="Pinin_SDK_MemA"/>
</dbReference>
<dbReference type="PANTHER" id="PTHR12707:SF0">
    <property type="entry name" value="PININ"/>
    <property type="match status" value="1"/>
</dbReference>
<dbReference type="AlphaFoldDB" id="A0A4R8PYG0"/>
<evidence type="ECO:0000313" key="10">
    <source>
        <dbReference type="EMBL" id="TDZ29400.1"/>
    </source>
</evidence>
<keyword evidence="3" id="KW-0507">mRNA processing</keyword>
<feature type="compositionally biased region" description="Pro residues" evidence="8">
    <location>
        <begin position="224"/>
        <end position="233"/>
    </location>
</feature>
<dbReference type="GO" id="GO:0071013">
    <property type="term" value="C:catalytic step 2 spliceosome"/>
    <property type="evidence" value="ECO:0007669"/>
    <property type="project" value="TreeGrafter"/>
</dbReference>
<dbReference type="GO" id="GO:0008380">
    <property type="term" value="P:RNA splicing"/>
    <property type="evidence" value="ECO:0007669"/>
    <property type="project" value="UniProtKB-KW"/>
</dbReference>
<accession>A0A4R8PYG0</accession>
<reference evidence="10 11" key="1">
    <citation type="submission" date="2018-11" db="EMBL/GenBank/DDBJ databases">
        <title>Genome sequence and assembly of Colletotrichum spinosum.</title>
        <authorList>
            <person name="Gan P."/>
            <person name="Shirasu K."/>
        </authorList>
    </citation>
    <scope>NUCLEOTIDE SEQUENCE [LARGE SCALE GENOMIC DNA]</scope>
    <source>
        <strain evidence="10 11">CBS 515.97</strain>
    </source>
</reference>
<keyword evidence="7" id="KW-0539">Nucleus</keyword>
<proteinExistence type="inferred from homology"/>
<feature type="region of interest" description="Disordered" evidence="8">
    <location>
        <begin position="188"/>
        <end position="295"/>
    </location>
</feature>
<feature type="compositionally biased region" description="Low complexity" evidence="8">
    <location>
        <begin position="89"/>
        <end position="101"/>
    </location>
</feature>
<comment type="similarity">
    <text evidence="2">Belongs to the pinin family.</text>
</comment>
<gene>
    <name evidence="10" type="ORF">C8035_v011333</name>
</gene>
<name>A0A4R8PYG0_9PEZI</name>
<evidence type="ECO:0000256" key="2">
    <source>
        <dbReference type="ARBA" id="ARBA00010386"/>
    </source>
</evidence>
<dbReference type="GO" id="GO:0006397">
    <property type="term" value="P:mRNA processing"/>
    <property type="evidence" value="ECO:0007669"/>
    <property type="project" value="UniProtKB-KW"/>
</dbReference>
<evidence type="ECO:0000313" key="11">
    <source>
        <dbReference type="Proteomes" id="UP000295083"/>
    </source>
</evidence>
<dbReference type="Proteomes" id="UP000295083">
    <property type="component" value="Unassembled WGS sequence"/>
</dbReference>
<evidence type="ECO:0000256" key="1">
    <source>
        <dbReference type="ARBA" id="ARBA00004123"/>
    </source>
</evidence>
<feature type="domain" description="Pinin/SDK/MemA protein" evidence="9">
    <location>
        <begin position="77"/>
        <end position="192"/>
    </location>
</feature>
<dbReference type="InterPro" id="IPR039853">
    <property type="entry name" value="Pinin"/>
</dbReference>
<evidence type="ECO:0000259" key="9">
    <source>
        <dbReference type="Pfam" id="PF04696"/>
    </source>
</evidence>